<keyword evidence="3" id="KW-1185">Reference proteome</keyword>
<organism evidence="2 3">
    <name type="scientific">Halalkalicoccus tibetensis</name>
    <dbReference type="NCBI Taxonomy" id="175632"/>
    <lineage>
        <taxon>Archaea</taxon>
        <taxon>Methanobacteriati</taxon>
        <taxon>Methanobacteriota</taxon>
        <taxon>Stenosarchaea group</taxon>
        <taxon>Halobacteria</taxon>
        <taxon>Halobacteriales</taxon>
        <taxon>Halococcaceae</taxon>
        <taxon>Halalkalicoccus</taxon>
    </lineage>
</organism>
<dbReference type="RefSeq" id="WP_340604605.1">
    <property type="nucleotide sequence ID" value="NZ_JBBMXV010000004.1"/>
</dbReference>
<name>A0ABD5V5D7_9EURY</name>
<dbReference type="EMBL" id="JBHSXQ010000004">
    <property type="protein sequence ID" value="MFC6906056.1"/>
    <property type="molecule type" value="Genomic_DNA"/>
</dbReference>
<dbReference type="Proteomes" id="UP001596312">
    <property type="component" value="Unassembled WGS sequence"/>
</dbReference>
<protein>
    <submittedName>
        <fullName evidence="2">PRC-barrel domain containing protein</fullName>
    </submittedName>
</protein>
<reference evidence="2 3" key="1">
    <citation type="journal article" date="2019" name="Int. J. Syst. Evol. Microbiol.">
        <title>The Global Catalogue of Microorganisms (GCM) 10K type strain sequencing project: providing services to taxonomists for standard genome sequencing and annotation.</title>
        <authorList>
            <consortium name="The Broad Institute Genomics Platform"/>
            <consortium name="The Broad Institute Genome Sequencing Center for Infectious Disease"/>
            <person name="Wu L."/>
            <person name="Ma J."/>
        </authorList>
    </citation>
    <scope>NUCLEOTIDE SEQUENCE [LARGE SCALE GENOMIC DNA]</scope>
    <source>
        <strain evidence="2 3">CGMCC 1.3240</strain>
    </source>
</reference>
<evidence type="ECO:0000313" key="2">
    <source>
        <dbReference type="EMBL" id="MFC6906056.1"/>
    </source>
</evidence>
<evidence type="ECO:0000313" key="3">
    <source>
        <dbReference type="Proteomes" id="UP001596312"/>
    </source>
</evidence>
<feature type="region of interest" description="Disordered" evidence="1">
    <location>
        <begin position="51"/>
        <end position="80"/>
    </location>
</feature>
<evidence type="ECO:0000256" key="1">
    <source>
        <dbReference type="SAM" id="MobiDB-lite"/>
    </source>
</evidence>
<sequence length="80" mass="8516">MAITLTEADEGKRVIDADGDEIGIISTVEGETALVDPDPSLTDDVKAALGFGDTDEDQFPLDPSDVGEVTDDEVRLETTY</sequence>
<comment type="caution">
    <text evidence="2">The sequence shown here is derived from an EMBL/GenBank/DDBJ whole genome shotgun (WGS) entry which is preliminary data.</text>
</comment>
<accession>A0ABD5V5D7</accession>
<gene>
    <name evidence="2" type="ORF">ACFQGH_12730</name>
</gene>
<proteinExistence type="predicted"/>
<dbReference type="AlphaFoldDB" id="A0ABD5V5D7"/>